<sequence>MKEKIVKRIQKMLLQISTDSVGRSFPVNMHERKVPDEVIKFILNYHKDGE</sequence>
<gene>
    <name evidence="1" type="ORF">GNE07_16390</name>
</gene>
<comment type="caution">
    <text evidence="1">The sequence shown here is derived from an EMBL/GenBank/DDBJ whole genome shotgun (WGS) entry which is preliminary data.</text>
</comment>
<dbReference type="EMBL" id="WNME01000010">
    <property type="protein sequence ID" value="MUB64612.1"/>
    <property type="molecule type" value="Genomic_DNA"/>
</dbReference>
<accession>A0AAW9WI34</accession>
<dbReference type="Proteomes" id="UP000434223">
    <property type="component" value="Unassembled WGS sequence"/>
</dbReference>
<evidence type="ECO:0000313" key="2">
    <source>
        <dbReference type="Proteomes" id="UP000434223"/>
    </source>
</evidence>
<protein>
    <submittedName>
        <fullName evidence="1">Exodeoxyribonuclease V subunit alpha</fullName>
    </submittedName>
</protein>
<reference evidence="1 2" key="1">
    <citation type="submission" date="2019-09" db="EMBL/GenBank/DDBJ databases">
        <title>Draft genome sequencing of Hungatella hathewayi 123Y-2.</title>
        <authorList>
            <person name="Lv Q."/>
            <person name="Li S."/>
        </authorList>
    </citation>
    <scope>NUCLEOTIDE SEQUENCE [LARGE SCALE GENOMIC DNA]</scope>
    <source>
        <strain evidence="1 2">123Y-2</strain>
    </source>
</reference>
<proteinExistence type="predicted"/>
<dbReference type="AlphaFoldDB" id="A0AAW9WI34"/>
<evidence type="ECO:0000313" key="1">
    <source>
        <dbReference type="EMBL" id="MUB64612.1"/>
    </source>
</evidence>
<name>A0AAW9WI34_9FIRM</name>
<organism evidence="1 2">
    <name type="scientific">Hungatella hathewayi</name>
    <dbReference type="NCBI Taxonomy" id="154046"/>
    <lineage>
        <taxon>Bacteria</taxon>
        <taxon>Bacillati</taxon>
        <taxon>Bacillota</taxon>
        <taxon>Clostridia</taxon>
        <taxon>Lachnospirales</taxon>
        <taxon>Lachnospiraceae</taxon>
        <taxon>Hungatella</taxon>
    </lineage>
</organism>